<dbReference type="Pfam" id="PF01433">
    <property type="entry name" value="Peptidase_M1"/>
    <property type="match status" value="1"/>
</dbReference>
<evidence type="ECO:0000259" key="10">
    <source>
        <dbReference type="Pfam" id="PF17900"/>
    </source>
</evidence>
<keyword evidence="12" id="KW-1185">Reference proteome</keyword>
<dbReference type="SUPFAM" id="SSF63737">
    <property type="entry name" value="Leukotriene A4 hydrolase N-terminal domain"/>
    <property type="match status" value="1"/>
</dbReference>
<evidence type="ECO:0000256" key="1">
    <source>
        <dbReference type="ARBA" id="ARBA00010136"/>
    </source>
</evidence>
<dbReference type="EC" id="3.4.11.-" evidence="7"/>
<dbReference type="InterPro" id="IPR045357">
    <property type="entry name" value="Aminopeptidase_N-like_N"/>
</dbReference>
<comment type="cofactor">
    <cofactor evidence="7">
        <name>Zn(2+)</name>
        <dbReference type="ChEBI" id="CHEBI:29105"/>
    </cofactor>
    <text evidence="7">Binds 1 zinc ion per subunit.</text>
</comment>
<evidence type="ECO:0000313" key="12">
    <source>
        <dbReference type="Proteomes" id="UP001305779"/>
    </source>
</evidence>
<dbReference type="InterPro" id="IPR034016">
    <property type="entry name" value="M1_APN-typ"/>
</dbReference>
<comment type="similarity">
    <text evidence="1 7">Belongs to the peptidase M1 family.</text>
</comment>
<dbReference type="Proteomes" id="UP001305779">
    <property type="component" value="Unassembled WGS sequence"/>
</dbReference>
<dbReference type="Pfam" id="PF17900">
    <property type="entry name" value="Peptidase_M1_N"/>
    <property type="match status" value="1"/>
</dbReference>
<dbReference type="EMBL" id="JAXOVC010000004">
    <property type="protein sequence ID" value="KAK4502522.1"/>
    <property type="molecule type" value="Genomic_DNA"/>
</dbReference>
<dbReference type="InterPro" id="IPR024571">
    <property type="entry name" value="ERAP1-like_C_dom"/>
</dbReference>
<gene>
    <name evidence="11" type="ORF">PRZ48_005947</name>
</gene>
<keyword evidence="5 7" id="KW-0862">Zinc</keyword>
<dbReference type="SUPFAM" id="SSF55486">
    <property type="entry name" value="Metalloproteases ('zincins'), catalytic domain"/>
    <property type="match status" value="1"/>
</dbReference>
<evidence type="ECO:0000259" key="8">
    <source>
        <dbReference type="Pfam" id="PF01433"/>
    </source>
</evidence>
<dbReference type="InterPro" id="IPR042097">
    <property type="entry name" value="Aminopeptidase_N-like_N_sf"/>
</dbReference>
<evidence type="ECO:0000313" key="11">
    <source>
        <dbReference type="EMBL" id="KAK4502522.1"/>
    </source>
</evidence>
<feature type="domain" description="ERAP1-like C-terminal" evidence="9">
    <location>
        <begin position="540"/>
        <end position="854"/>
    </location>
</feature>
<feature type="domain" description="Aminopeptidase N-like N-terminal" evidence="10">
    <location>
        <begin position="14"/>
        <end position="207"/>
    </location>
</feature>
<comment type="caution">
    <text evidence="11">The sequence shown here is derived from an EMBL/GenBank/DDBJ whole genome shotgun (WGS) entry which is preliminary data.</text>
</comment>
<keyword evidence="4 7" id="KW-0378">Hydrolase</keyword>
<evidence type="ECO:0000256" key="4">
    <source>
        <dbReference type="ARBA" id="ARBA00022801"/>
    </source>
</evidence>
<dbReference type="InterPro" id="IPR014782">
    <property type="entry name" value="Peptidase_M1_dom"/>
</dbReference>
<evidence type="ECO:0000256" key="2">
    <source>
        <dbReference type="ARBA" id="ARBA00022670"/>
    </source>
</evidence>
<protein>
    <recommendedName>
        <fullName evidence="7">Aminopeptidase</fullName>
        <ecNumber evidence="7">3.4.11.-</ecNumber>
    </recommendedName>
</protein>
<dbReference type="Pfam" id="PF11838">
    <property type="entry name" value="ERAP1_C"/>
    <property type="match status" value="1"/>
</dbReference>
<dbReference type="InterPro" id="IPR001930">
    <property type="entry name" value="Peptidase_M1"/>
</dbReference>
<evidence type="ECO:0000259" key="9">
    <source>
        <dbReference type="Pfam" id="PF11838"/>
    </source>
</evidence>
<keyword evidence="2 7" id="KW-0645">Protease</keyword>
<dbReference type="Gene3D" id="2.60.40.1730">
    <property type="entry name" value="tricorn interacting facor f3 domain"/>
    <property type="match status" value="1"/>
</dbReference>
<dbReference type="PANTHER" id="PTHR11533:SF171">
    <property type="entry name" value="AMINOPEPTIDASE"/>
    <property type="match status" value="1"/>
</dbReference>
<reference evidence="11 12" key="1">
    <citation type="journal article" date="2023" name="G3 (Bethesda)">
        <title>A chromosome-level genome assembly of Zasmidium syzygii isolated from banana leaves.</title>
        <authorList>
            <person name="van Westerhoven A.C."/>
            <person name="Mehrabi R."/>
            <person name="Talebi R."/>
            <person name="Steentjes M.B.F."/>
            <person name="Corcolon B."/>
            <person name="Chong P.A."/>
            <person name="Kema G.H.J."/>
            <person name="Seidl M.F."/>
        </authorList>
    </citation>
    <scope>NUCLEOTIDE SEQUENCE [LARGE SCALE GENOMIC DNA]</scope>
    <source>
        <strain evidence="11 12">P124</strain>
    </source>
</reference>
<dbReference type="PANTHER" id="PTHR11533">
    <property type="entry name" value="PROTEASE M1 ZINC METALLOPROTEASE"/>
    <property type="match status" value="1"/>
</dbReference>
<keyword evidence="7" id="KW-0031">Aminopeptidase</keyword>
<evidence type="ECO:0000256" key="7">
    <source>
        <dbReference type="RuleBase" id="RU364040"/>
    </source>
</evidence>
<keyword evidence="3 7" id="KW-0479">Metal-binding</keyword>
<feature type="domain" description="Peptidase M1 membrane alanine aminopeptidase" evidence="8">
    <location>
        <begin position="249"/>
        <end position="464"/>
    </location>
</feature>
<evidence type="ECO:0000256" key="3">
    <source>
        <dbReference type="ARBA" id="ARBA00022723"/>
    </source>
</evidence>
<proteinExistence type="inferred from homology"/>
<dbReference type="Gene3D" id="2.60.40.1910">
    <property type="match status" value="1"/>
</dbReference>
<sequence>MDGIRDLLPDDVRPEHYSLTLTNLRTEAPWTYSGHVEIVLQVRRATRVIVLNSHELKIHSAQVTVQNSTDPGPVVLSSSDISLDVEHQRCSIRFGEELQPSFRDVSLTIWFEGCVNEYMAGFYRSQYTAPNGEPRYMFSTQFEPSEARRAFPCFDEPASKATFDLRLEVPPGMTVLSNMPEKPPKPLGPGDRNIVSFERSPRMSTYLLAWAIGNFEYVEQNIMRKHSFEALPIRVYTTQGLSQHGKRGLQVACDVIDYFSEMFDIDYPLPKLDLIAVHEMSDDAMENWGLVTFRPTALLYDEATSDPSYISYMTYIIAHELAHQWFGNITTMEWWDELWLNEGFATWAGWSACDHLHPDWKVWATFAADDMRTAFDLDGLRSSHPIQVPVPDGREVDSIFDSISYLKSASVIRMLANRLGLPAFLKGVSEYLKANAYRNATAVALWEALEKASGQKVVSVMTSWIQDVGFPVVKVSRTGKNQVRVRQDRFLLAGEPTSEESKTLWNVPIQVPSAKGVRQVDLTTRESVIEDVHTDAFSRLNAGQVGFYLTELPPEELERSCDRINEASTEDQIGLLTDLATLAISGHGKTNTANLLSAISSLDEAKPSFAVLDIAWFCLDRIQSVIDEEDISDALDDFTQDVFGQAALDLGWTVHATDDHLTIKLRALVLSAAGLSGHEETVEEALKLWDEFRSTKKTNVIHPSLRGSVYSIAMLYRELEAFDTLRETYTNSSAPDVREIIVEAMSVVQTPEVAHKCLDWALQGGMSSSDTSTFMMELAKSSAARETVWTFMRENWKSIIERLGGSSAVMEPLIRSTLQTFASEERRAEIEAFFRDKDTTGYTRGLTIALERIRINAAYRERDRGVVRAWLEEEEYLDDDDDE</sequence>
<name>A0ABR0EM14_ZASCE</name>
<accession>A0ABR0EM14</accession>
<dbReference type="Gene3D" id="1.25.50.20">
    <property type="match status" value="1"/>
</dbReference>
<dbReference type="InterPro" id="IPR027268">
    <property type="entry name" value="Peptidase_M4/M1_CTD_sf"/>
</dbReference>
<dbReference type="InterPro" id="IPR050344">
    <property type="entry name" value="Peptidase_M1_aminopeptidases"/>
</dbReference>
<dbReference type="PRINTS" id="PR00756">
    <property type="entry name" value="ALADIPTASE"/>
</dbReference>
<dbReference type="Gene3D" id="1.10.390.10">
    <property type="entry name" value="Neutral Protease Domain 2"/>
    <property type="match status" value="1"/>
</dbReference>
<keyword evidence="6 7" id="KW-0482">Metalloprotease</keyword>
<evidence type="ECO:0000256" key="6">
    <source>
        <dbReference type="ARBA" id="ARBA00023049"/>
    </source>
</evidence>
<dbReference type="CDD" id="cd09601">
    <property type="entry name" value="M1_APN-Q_like"/>
    <property type="match status" value="1"/>
</dbReference>
<evidence type="ECO:0000256" key="5">
    <source>
        <dbReference type="ARBA" id="ARBA00022833"/>
    </source>
</evidence>
<organism evidence="11 12">
    <name type="scientific">Zasmidium cellare</name>
    <name type="common">Wine cellar mold</name>
    <name type="synonym">Racodium cellare</name>
    <dbReference type="NCBI Taxonomy" id="395010"/>
    <lineage>
        <taxon>Eukaryota</taxon>
        <taxon>Fungi</taxon>
        <taxon>Dikarya</taxon>
        <taxon>Ascomycota</taxon>
        <taxon>Pezizomycotina</taxon>
        <taxon>Dothideomycetes</taxon>
        <taxon>Dothideomycetidae</taxon>
        <taxon>Mycosphaerellales</taxon>
        <taxon>Mycosphaerellaceae</taxon>
        <taxon>Zasmidium</taxon>
    </lineage>
</organism>